<comment type="cofactor">
    <cofactor evidence="1">
        <name>thiamine diphosphate</name>
        <dbReference type="ChEBI" id="CHEBI:58937"/>
    </cofactor>
</comment>
<dbReference type="GO" id="GO:0009099">
    <property type="term" value="P:L-valine biosynthetic process"/>
    <property type="evidence" value="ECO:0007669"/>
    <property type="project" value="TreeGrafter"/>
</dbReference>
<dbReference type="Gene3D" id="3.40.50.970">
    <property type="match status" value="2"/>
</dbReference>
<name>A0AA35WBP1_GEOBA</name>
<keyword evidence="4" id="KW-0472">Membrane</keyword>
<gene>
    <name evidence="7" type="ORF">GBAR_LOCUS6042</name>
</gene>
<dbReference type="PANTHER" id="PTHR18968">
    <property type="entry name" value="THIAMINE PYROPHOSPHATE ENZYMES"/>
    <property type="match status" value="1"/>
</dbReference>
<dbReference type="InterPro" id="IPR012001">
    <property type="entry name" value="Thiamin_PyroP_enz_TPP-bd_dom"/>
</dbReference>
<dbReference type="InterPro" id="IPR029061">
    <property type="entry name" value="THDP-binding"/>
</dbReference>
<dbReference type="Gene3D" id="3.40.50.1220">
    <property type="entry name" value="TPP-binding domain"/>
    <property type="match status" value="1"/>
</dbReference>
<keyword evidence="4" id="KW-1133">Transmembrane helix</keyword>
<accession>A0AA35WBP1</accession>
<evidence type="ECO:0000259" key="6">
    <source>
        <dbReference type="Pfam" id="PF02776"/>
    </source>
</evidence>
<dbReference type="FunFam" id="3.40.50.970:FF:000007">
    <property type="entry name" value="Acetolactate synthase"/>
    <property type="match status" value="1"/>
</dbReference>
<dbReference type="AlphaFoldDB" id="A0AA35WBP1"/>
<evidence type="ECO:0000259" key="5">
    <source>
        <dbReference type="Pfam" id="PF00205"/>
    </source>
</evidence>
<evidence type="ECO:0000256" key="3">
    <source>
        <dbReference type="ARBA" id="ARBA00023052"/>
    </source>
</evidence>
<dbReference type="SUPFAM" id="SSF52518">
    <property type="entry name" value="Thiamin diphosphate-binding fold (THDP-binding)"/>
    <property type="match status" value="1"/>
</dbReference>
<feature type="domain" description="Thiamine pyrophosphate enzyme central" evidence="5">
    <location>
        <begin position="274"/>
        <end position="387"/>
    </location>
</feature>
<dbReference type="Pfam" id="PF02776">
    <property type="entry name" value="TPP_enzyme_N"/>
    <property type="match status" value="1"/>
</dbReference>
<reference evidence="7" key="1">
    <citation type="submission" date="2023-03" db="EMBL/GenBank/DDBJ databases">
        <authorList>
            <person name="Steffen K."/>
            <person name="Cardenas P."/>
        </authorList>
    </citation>
    <scope>NUCLEOTIDE SEQUENCE</scope>
</reference>
<dbReference type="CDD" id="cd07035">
    <property type="entry name" value="TPP_PYR_POX_like"/>
    <property type="match status" value="1"/>
</dbReference>
<evidence type="ECO:0000256" key="4">
    <source>
        <dbReference type="SAM" id="Phobius"/>
    </source>
</evidence>
<feature type="transmembrane region" description="Helical" evidence="4">
    <location>
        <begin position="13"/>
        <end position="34"/>
    </location>
</feature>
<protein>
    <submittedName>
        <fullName evidence="7">2-hydroxyacyl-CoA lyase 2</fullName>
    </submittedName>
</protein>
<keyword evidence="8" id="KW-1185">Reference proteome</keyword>
<sequence>MQLEDVAEYLPEISWTGFLGVGVALLATTIAFLVQRFELLGLLFRKVEKDSERHGGELVAAVLRAHGVKFVFTLCGGHISPVLVACEKEGIRVVDTRFEGNAAFAADAVSRLSGVIGVACVTAGPGVTNTVTALQNAKMAESPVLLLGGASANALKGRGALQDIDQLSLCKTLCKHVATVTRVRDIVPALRKAIYEAQSGVPGPVFLELPIDVLYPYKLVSDGLFPKSPAKSFGQKITNWYLENYLNRLFADAWVDQSLTPIIPHFPRHTPNDITEVANLLRGSQKPVFLLGSQVTLPPTKAQNVKAALEAMGIPCFLGGMARGLLGRNSALHIRQRRKDALKEADVVVCAGAVADFRLSYGRVFKRSSQVVMVNRSKSNLTMNTDVFFKVRKSVHGDPGCFILALSQALTRFSCPSEWLSTLKSRDFEKEAENRKKSRNLPQEHLNPLNVLYLTEEVMSENSVIIADGGDFVGSAAYILRPRGPLCWLDPGPYGTLALEEALLWVPSCADLIRTCG</sequence>
<dbReference type="PANTHER" id="PTHR18968:SF166">
    <property type="entry name" value="2-HYDROXYACYL-COA LYASE 2"/>
    <property type="match status" value="1"/>
</dbReference>
<keyword evidence="3" id="KW-0786">Thiamine pyrophosphate</keyword>
<keyword evidence="7" id="KW-0456">Lyase</keyword>
<dbReference type="GO" id="GO:0005948">
    <property type="term" value="C:acetolactate synthase complex"/>
    <property type="evidence" value="ECO:0007669"/>
    <property type="project" value="TreeGrafter"/>
</dbReference>
<evidence type="ECO:0000313" key="7">
    <source>
        <dbReference type="EMBL" id="CAI8008875.1"/>
    </source>
</evidence>
<keyword evidence="4" id="KW-0812">Transmembrane</keyword>
<dbReference type="SUPFAM" id="SSF52467">
    <property type="entry name" value="DHS-like NAD/FAD-binding domain"/>
    <property type="match status" value="1"/>
</dbReference>
<dbReference type="InterPro" id="IPR045229">
    <property type="entry name" value="TPP_enz"/>
</dbReference>
<proteinExistence type="inferred from homology"/>
<dbReference type="EMBL" id="CASHTH010000906">
    <property type="protein sequence ID" value="CAI8008875.1"/>
    <property type="molecule type" value="Genomic_DNA"/>
</dbReference>
<dbReference type="InterPro" id="IPR029035">
    <property type="entry name" value="DHS-like_NAD/FAD-binding_dom"/>
</dbReference>
<dbReference type="GO" id="GO:0009097">
    <property type="term" value="P:isoleucine biosynthetic process"/>
    <property type="evidence" value="ECO:0007669"/>
    <property type="project" value="TreeGrafter"/>
</dbReference>
<dbReference type="GO" id="GO:0000287">
    <property type="term" value="F:magnesium ion binding"/>
    <property type="evidence" value="ECO:0007669"/>
    <property type="project" value="InterPro"/>
</dbReference>
<dbReference type="Pfam" id="PF00205">
    <property type="entry name" value="TPP_enzyme_M"/>
    <property type="match status" value="1"/>
</dbReference>
<evidence type="ECO:0000256" key="2">
    <source>
        <dbReference type="ARBA" id="ARBA00007812"/>
    </source>
</evidence>
<dbReference type="Proteomes" id="UP001174909">
    <property type="component" value="Unassembled WGS sequence"/>
</dbReference>
<feature type="domain" description="Thiamine pyrophosphate enzyme N-terminal TPP-binding" evidence="6">
    <location>
        <begin position="54"/>
        <end position="169"/>
    </location>
</feature>
<evidence type="ECO:0000313" key="8">
    <source>
        <dbReference type="Proteomes" id="UP001174909"/>
    </source>
</evidence>
<comment type="caution">
    <text evidence="7">The sequence shown here is derived from an EMBL/GenBank/DDBJ whole genome shotgun (WGS) entry which is preliminary data.</text>
</comment>
<dbReference type="GO" id="GO:0050660">
    <property type="term" value="F:flavin adenine dinucleotide binding"/>
    <property type="evidence" value="ECO:0007669"/>
    <property type="project" value="TreeGrafter"/>
</dbReference>
<dbReference type="InterPro" id="IPR012000">
    <property type="entry name" value="Thiamin_PyroP_enz_cen_dom"/>
</dbReference>
<organism evidence="7 8">
    <name type="scientific">Geodia barretti</name>
    <name type="common">Barrett's horny sponge</name>
    <dbReference type="NCBI Taxonomy" id="519541"/>
    <lineage>
        <taxon>Eukaryota</taxon>
        <taxon>Metazoa</taxon>
        <taxon>Porifera</taxon>
        <taxon>Demospongiae</taxon>
        <taxon>Heteroscleromorpha</taxon>
        <taxon>Tetractinellida</taxon>
        <taxon>Astrophorina</taxon>
        <taxon>Geodiidae</taxon>
        <taxon>Geodia</taxon>
    </lineage>
</organism>
<comment type="similarity">
    <text evidence="2">Belongs to the TPP enzyme family.</text>
</comment>
<dbReference type="GO" id="GO:0030976">
    <property type="term" value="F:thiamine pyrophosphate binding"/>
    <property type="evidence" value="ECO:0007669"/>
    <property type="project" value="InterPro"/>
</dbReference>
<evidence type="ECO:0000256" key="1">
    <source>
        <dbReference type="ARBA" id="ARBA00001964"/>
    </source>
</evidence>
<dbReference type="GO" id="GO:0016829">
    <property type="term" value="F:lyase activity"/>
    <property type="evidence" value="ECO:0007669"/>
    <property type="project" value="UniProtKB-KW"/>
</dbReference>
<dbReference type="GO" id="GO:0003984">
    <property type="term" value="F:acetolactate synthase activity"/>
    <property type="evidence" value="ECO:0007669"/>
    <property type="project" value="TreeGrafter"/>
</dbReference>